<dbReference type="Gene3D" id="3.40.50.1820">
    <property type="entry name" value="alpha/beta hydrolase"/>
    <property type="match status" value="1"/>
</dbReference>
<evidence type="ECO:0000256" key="1">
    <source>
        <dbReference type="ARBA" id="ARBA00038115"/>
    </source>
</evidence>
<reference evidence="3 4" key="1">
    <citation type="submission" date="2020-08" db="EMBL/GenBank/DDBJ databases">
        <title>Exploring microbial biodiversity for novel pathways involved in the catabolism of aromatic compounds derived from lignin.</title>
        <authorList>
            <person name="Elkins J."/>
        </authorList>
    </citation>
    <scope>NUCLEOTIDE SEQUENCE [LARGE SCALE GENOMIC DNA]</scope>
    <source>
        <strain evidence="3 4">B1D3A</strain>
    </source>
</reference>
<dbReference type="SUPFAM" id="SSF53474">
    <property type="entry name" value="alpha/beta-Hydrolases"/>
    <property type="match status" value="1"/>
</dbReference>
<comment type="caution">
    <text evidence="3">The sequence shown here is derived from an EMBL/GenBank/DDBJ whole genome shotgun (WGS) entry which is preliminary data.</text>
</comment>
<dbReference type="InterPro" id="IPR050261">
    <property type="entry name" value="FrsA_esterase"/>
</dbReference>
<evidence type="ECO:0000259" key="2">
    <source>
        <dbReference type="Pfam" id="PF12697"/>
    </source>
</evidence>
<name>A0ABR6NBX5_9SPHN</name>
<dbReference type="RefSeq" id="WP_184150389.1">
    <property type="nucleotide sequence ID" value="NZ_JACHKA010000001.1"/>
</dbReference>
<dbReference type="InterPro" id="IPR006311">
    <property type="entry name" value="TAT_signal"/>
</dbReference>
<evidence type="ECO:0000313" key="4">
    <source>
        <dbReference type="Proteomes" id="UP001138540"/>
    </source>
</evidence>
<sequence>MQDKEYSRREALRGAGMSSVGMALAMGASMPGLPAHAAGGEGAAKPWFELELMPDPILNQVLLFYLGGTWQKMSDIGECLQTASRVDGADPYSWSREWQATARRLVRTASESRKGGHAISAGEVDMRAANYFIAALHRHPDPWARDVAGLTREAEAAYRRALQDLPLGAEPVAIPYETTKLPGYFFAAPGKKRGRAPLVIAFNGRDAWAEQCKYIAEAANARGMHCLIFDGPGQGKVIRLQGLPFRPDWENVVRPVVDFAVRMPGVDPNRIALMGLSMGGALAPRAAAFEHRLKLCIANPGILNWRDVIRRFFEEALGSDMLALAERNPGAFDRRMKDVMASMPLIAWGVTDSMWKHGVRTPSALIADMNRYRAEDVVDRIRCRTLVMDGEMDEFSQARALFEKLRCPKDFILFTREETAMLHNQVGALAVSTQRSFDWIEAHI</sequence>
<dbReference type="GO" id="GO:0016787">
    <property type="term" value="F:hydrolase activity"/>
    <property type="evidence" value="ECO:0007669"/>
    <property type="project" value="UniProtKB-KW"/>
</dbReference>
<protein>
    <submittedName>
        <fullName evidence="3">Alpha/beta hydrolase</fullName>
    </submittedName>
</protein>
<proteinExistence type="inferred from homology"/>
<gene>
    <name evidence="3" type="ORF">HNP60_000766</name>
</gene>
<dbReference type="InterPro" id="IPR000073">
    <property type="entry name" value="AB_hydrolase_1"/>
</dbReference>
<dbReference type="Gene3D" id="1.20.1440.110">
    <property type="entry name" value="acylaminoacyl peptidase"/>
    <property type="match status" value="1"/>
</dbReference>
<dbReference type="Pfam" id="PF12697">
    <property type="entry name" value="Abhydrolase_6"/>
    <property type="match status" value="1"/>
</dbReference>
<dbReference type="InterPro" id="IPR029058">
    <property type="entry name" value="AB_hydrolase_fold"/>
</dbReference>
<organism evidence="3 4">
    <name type="scientific">Sphingobium lignivorans</name>
    <dbReference type="NCBI Taxonomy" id="2735886"/>
    <lineage>
        <taxon>Bacteria</taxon>
        <taxon>Pseudomonadati</taxon>
        <taxon>Pseudomonadota</taxon>
        <taxon>Alphaproteobacteria</taxon>
        <taxon>Sphingomonadales</taxon>
        <taxon>Sphingomonadaceae</taxon>
        <taxon>Sphingobium</taxon>
    </lineage>
</organism>
<dbReference type="PROSITE" id="PS51318">
    <property type="entry name" value="TAT"/>
    <property type="match status" value="1"/>
</dbReference>
<keyword evidence="4" id="KW-1185">Reference proteome</keyword>
<comment type="similarity">
    <text evidence="1">Belongs to the AB hydrolase superfamily. FUS2 hydrolase family.</text>
</comment>
<dbReference type="Proteomes" id="UP001138540">
    <property type="component" value="Unassembled WGS sequence"/>
</dbReference>
<feature type="domain" description="AB hydrolase-1" evidence="2">
    <location>
        <begin position="205"/>
        <end position="400"/>
    </location>
</feature>
<keyword evidence="3" id="KW-0378">Hydrolase</keyword>
<dbReference type="EMBL" id="JACHKA010000001">
    <property type="protein sequence ID" value="MBB5984792.1"/>
    <property type="molecule type" value="Genomic_DNA"/>
</dbReference>
<evidence type="ECO:0000313" key="3">
    <source>
        <dbReference type="EMBL" id="MBB5984792.1"/>
    </source>
</evidence>
<dbReference type="PANTHER" id="PTHR22946">
    <property type="entry name" value="DIENELACTONE HYDROLASE DOMAIN-CONTAINING PROTEIN-RELATED"/>
    <property type="match status" value="1"/>
</dbReference>
<accession>A0ABR6NBX5</accession>
<dbReference type="PANTHER" id="PTHR22946:SF12">
    <property type="entry name" value="CONIDIAL PIGMENT BIOSYNTHESIS PROTEIN AYG1 (AFU_ORTHOLOGUE AFUA_2G17550)"/>
    <property type="match status" value="1"/>
</dbReference>